<dbReference type="InterPro" id="IPR012337">
    <property type="entry name" value="RNaseH-like_sf"/>
</dbReference>
<dbReference type="KEGG" id="tcc:108662414"/>
<evidence type="ECO:0000313" key="3">
    <source>
        <dbReference type="RefSeq" id="XP_017978252.1"/>
    </source>
</evidence>
<reference evidence="3" key="2">
    <citation type="submission" date="2025-08" db="UniProtKB">
        <authorList>
            <consortium name="RefSeq"/>
        </authorList>
    </citation>
    <scope>IDENTIFICATION</scope>
</reference>
<sequence length="131" mass="14869">MFQNKTISIAGKSELDVYLDEAKLDYEVFEDSDVLNYWKDNAKRFLDLSIMAQDVLSIPITTVALESAFSIGGYVLTKFRSSLHHENVQMLVCTKNWLHGFSLVADDDNDSELETSLLSKQDLNVLVEDED</sequence>
<dbReference type="Proteomes" id="UP000694886">
    <property type="component" value="Chromosome 6"/>
</dbReference>
<dbReference type="RefSeq" id="XP_017978252.1">
    <property type="nucleotide sequence ID" value="XM_018122763.1"/>
</dbReference>
<evidence type="ECO:0000259" key="1">
    <source>
        <dbReference type="Pfam" id="PF05699"/>
    </source>
</evidence>
<evidence type="ECO:0000313" key="2">
    <source>
        <dbReference type="Proteomes" id="UP000694886"/>
    </source>
</evidence>
<dbReference type="InterPro" id="IPR008906">
    <property type="entry name" value="HATC_C_dom"/>
</dbReference>
<dbReference type="Pfam" id="PF05699">
    <property type="entry name" value="Dimer_Tnp_hAT"/>
    <property type="match status" value="1"/>
</dbReference>
<dbReference type="PANTHER" id="PTHR23272">
    <property type="entry name" value="BED FINGER-RELATED"/>
    <property type="match status" value="1"/>
</dbReference>
<protein>
    <submittedName>
        <fullName evidence="3">Zinc finger BED domain-containing protein DAYSLEEPER-like</fullName>
    </submittedName>
</protein>
<dbReference type="GeneID" id="108662414"/>
<reference evidence="2" key="1">
    <citation type="journal article" date="1997" name="Nucleic Acids Res.">
        <title>tRNAscan-SE: a program for improved detection of transfer RNA genes in genomic sequence.</title>
        <authorList>
            <person name="Lowe T.M."/>
            <person name="Eddy S.R."/>
        </authorList>
    </citation>
    <scope>NUCLEOTIDE SEQUENCE [LARGE SCALE GENOMIC DNA]</scope>
    <source>
        <strain evidence="2">r\B97-61/B2</strain>
    </source>
</reference>
<accession>A0AB32WKL4</accession>
<organism evidence="2 3">
    <name type="scientific">Theobroma cacao</name>
    <name type="common">Cacao</name>
    <name type="synonym">Cocoa</name>
    <dbReference type="NCBI Taxonomy" id="3641"/>
    <lineage>
        <taxon>Eukaryota</taxon>
        <taxon>Viridiplantae</taxon>
        <taxon>Streptophyta</taxon>
        <taxon>Embryophyta</taxon>
        <taxon>Tracheophyta</taxon>
        <taxon>Spermatophyta</taxon>
        <taxon>Magnoliopsida</taxon>
        <taxon>eudicotyledons</taxon>
        <taxon>Gunneridae</taxon>
        <taxon>Pentapetalae</taxon>
        <taxon>rosids</taxon>
        <taxon>malvids</taxon>
        <taxon>Malvales</taxon>
        <taxon>Malvaceae</taxon>
        <taxon>Byttnerioideae</taxon>
        <taxon>Theobroma</taxon>
    </lineage>
</organism>
<gene>
    <name evidence="3" type="primary">LOC108662414</name>
</gene>
<dbReference type="AlphaFoldDB" id="A0AB32WKL4"/>
<dbReference type="Gramene" id="Tc06v2_t003520.1">
    <property type="protein sequence ID" value="Tc06v2_p003520.1"/>
    <property type="gene ID" value="Tc06v2_g003520"/>
</dbReference>
<proteinExistence type="predicted"/>
<name>A0AB32WKL4_THECC</name>
<dbReference type="PANTHER" id="PTHR23272:SF166">
    <property type="entry name" value="ZINC FINGER BED DOMAIN-CONTAINING PROTEIN RICESLEEPER 2-LIKE ISOFORM X1"/>
    <property type="match status" value="1"/>
</dbReference>
<dbReference type="GO" id="GO:0046983">
    <property type="term" value="F:protein dimerization activity"/>
    <property type="evidence" value="ECO:0007669"/>
    <property type="project" value="InterPro"/>
</dbReference>
<dbReference type="SUPFAM" id="SSF53098">
    <property type="entry name" value="Ribonuclease H-like"/>
    <property type="match status" value="1"/>
</dbReference>
<feature type="domain" description="HAT C-terminal dimerisation" evidence="1">
    <location>
        <begin position="14"/>
        <end position="98"/>
    </location>
</feature>